<dbReference type="Proteomes" id="UP000315235">
    <property type="component" value="Unassembled WGS sequence"/>
</dbReference>
<dbReference type="EMBL" id="VJOY01000002">
    <property type="protein sequence ID" value="TRX76107.1"/>
    <property type="molecule type" value="Genomic_DNA"/>
</dbReference>
<organism evidence="1 2">
    <name type="scientific">Pseudomonas mangiferae</name>
    <dbReference type="NCBI Taxonomy" id="2593654"/>
    <lineage>
        <taxon>Bacteria</taxon>
        <taxon>Pseudomonadati</taxon>
        <taxon>Pseudomonadota</taxon>
        <taxon>Gammaproteobacteria</taxon>
        <taxon>Pseudomonadales</taxon>
        <taxon>Pseudomonadaceae</taxon>
        <taxon>Pseudomonas</taxon>
    </lineage>
</organism>
<proteinExistence type="predicted"/>
<sequence>MSRATYSLIRDAILQRRQVFATYGGLPRAFCPHVLGKKNGRAQALVYQFDGESHQGDLHGDGPDNWRCLHLDDLRDVRLEDGPWHSADNYGRHPQACVDVVDVEV</sequence>
<reference evidence="1 2" key="1">
    <citation type="submission" date="2019-07" db="EMBL/GenBank/DDBJ databases">
        <title>Pseudomonas mangiferae sp. nov., isolated from bark of mango tree in Thailand.</title>
        <authorList>
            <person name="Srisuk N."/>
            <person name="Anurat P."/>
        </authorList>
    </citation>
    <scope>NUCLEOTIDE SEQUENCE [LARGE SCALE GENOMIC DNA]</scope>
    <source>
        <strain evidence="1 2">DMKU_BBB3-04</strain>
    </source>
</reference>
<keyword evidence="2" id="KW-1185">Reference proteome</keyword>
<protein>
    <submittedName>
        <fullName evidence="1">Uncharacterized protein</fullName>
    </submittedName>
</protein>
<dbReference type="AlphaFoldDB" id="A0A553H2Y4"/>
<evidence type="ECO:0000313" key="2">
    <source>
        <dbReference type="Proteomes" id="UP000315235"/>
    </source>
</evidence>
<evidence type="ECO:0000313" key="1">
    <source>
        <dbReference type="EMBL" id="TRX76107.1"/>
    </source>
</evidence>
<gene>
    <name evidence="1" type="ORF">FM069_02650</name>
</gene>
<comment type="caution">
    <text evidence="1">The sequence shown here is derived from an EMBL/GenBank/DDBJ whole genome shotgun (WGS) entry which is preliminary data.</text>
</comment>
<dbReference type="RefSeq" id="WP_143486735.1">
    <property type="nucleotide sequence ID" value="NZ_VJOY01000002.1"/>
</dbReference>
<name>A0A553H2Y4_9PSED</name>
<accession>A0A553H2Y4</accession>
<dbReference type="OrthoDB" id="7041725at2"/>